<sequence>MADSDAFHIAVGIPLPTDVGDEDFFSRSSTPDSGERVTLKCGEKVFTFSKSKLVKDSDYFRACLNSSNFVEGRTSVIEFDDIEPKVLKAYLRIIDMTTTGNPFDEFIAMTKWYREHAEDFVTVIEVYRLADRLLNEPVRVELAESILTYMQHEAVTTVNKSSPEGIKWLFNTYKNAYDNLDPSIPDEANLQSQIAEVCCQQIDIDKTYALARTTTEGEAFLEAVLMATTQRMATLLQQTRSLGIKMERLEAENQMIIENGYMGDYNDLMECFSYHYRDRMHDGDFISIDDDGDDDGDDDEEDDENDDDDESDEDDKDNEDDEDRDYGEDGVRRDH</sequence>
<dbReference type="SUPFAM" id="SSF54695">
    <property type="entry name" value="POZ domain"/>
    <property type="match status" value="1"/>
</dbReference>
<reference evidence="3" key="1">
    <citation type="submission" date="2023-04" db="EMBL/GenBank/DDBJ databases">
        <title>Colletotrichum limetticola genome sequence.</title>
        <authorList>
            <person name="Baroncelli R."/>
        </authorList>
    </citation>
    <scope>NUCLEOTIDE SEQUENCE</scope>
    <source>
        <strain evidence="3">KLA-Anderson</strain>
    </source>
</reference>
<feature type="domain" description="BTB" evidence="2">
    <location>
        <begin position="35"/>
        <end position="94"/>
    </location>
</feature>
<gene>
    <name evidence="3" type="ORF">CLIM01_12278</name>
</gene>
<feature type="compositionally biased region" description="Acidic residues" evidence="1">
    <location>
        <begin position="287"/>
        <end position="326"/>
    </location>
</feature>
<evidence type="ECO:0000313" key="4">
    <source>
        <dbReference type="Proteomes" id="UP001169217"/>
    </source>
</evidence>
<dbReference type="CDD" id="cd18186">
    <property type="entry name" value="BTB_POZ_ZBTB_KLHL-like"/>
    <property type="match status" value="1"/>
</dbReference>
<dbReference type="InterPro" id="IPR011333">
    <property type="entry name" value="SKP1/BTB/POZ_sf"/>
</dbReference>
<dbReference type="PROSITE" id="PS50097">
    <property type="entry name" value="BTB"/>
    <property type="match status" value="1"/>
</dbReference>
<dbReference type="InterPro" id="IPR000210">
    <property type="entry name" value="BTB/POZ_dom"/>
</dbReference>
<evidence type="ECO:0000259" key="2">
    <source>
        <dbReference type="PROSITE" id="PS50097"/>
    </source>
</evidence>
<feature type="region of interest" description="Disordered" evidence="1">
    <location>
        <begin position="285"/>
        <end position="335"/>
    </location>
</feature>
<dbReference type="EMBL" id="JARUPT010000545">
    <property type="protein sequence ID" value="KAK0370354.1"/>
    <property type="molecule type" value="Genomic_DNA"/>
</dbReference>
<dbReference type="Proteomes" id="UP001169217">
    <property type="component" value="Unassembled WGS sequence"/>
</dbReference>
<protein>
    <recommendedName>
        <fullName evidence="2">BTB domain-containing protein</fullName>
    </recommendedName>
</protein>
<dbReference type="SMART" id="SM00225">
    <property type="entry name" value="BTB"/>
    <property type="match status" value="1"/>
</dbReference>
<name>A0ABQ9PFL9_9PEZI</name>
<comment type="caution">
    <text evidence="3">The sequence shown here is derived from an EMBL/GenBank/DDBJ whole genome shotgun (WGS) entry which is preliminary data.</text>
</comment>
<evidence type="ECO:0000256" key="1">
    <source>
        <dbReference type="SAM" id="MobiDB-lite"/>
    </source>
</evidence>
<accession>A0ABQ9PFL9</accession>
<organism evidence="3 4">
    <name type="scientific">Colletotrichum limetticola</name>
    <dbReference type="NCBI Taxonomy" id="1209924"/>
    <lineage>
        <taxon>Eukaryota</taxon>
        <taxon>Fungi</taxon>
        <taxon>Dikarya</taxon>
        <taxon>Ascomycota</taxon>
        <taxon>Pezizomycotina</taxon>
        <taxon>Sordariomycetes</taxon>
        <taxon>Hypocreomycetidae</taxon>
        <taxon>Glomerellales</taxon>
        <taxon>Glomerellaceae</taxon>
        <taxon>Colletotrichum</taxon>
        <taxon>Colletotrichum acutatum species complex</taxon>
    </lineage>
</organism>
<dbReference type="Gene3D" id="3.30.710.10">
    <property type="entry name" value="Potassium Channel Kv1.1, Chain A"/>
    <property type="match status" value="1"/>
</dbReference>
<evidence type="ECO:0000313" key="3">
    <source>
        <dbReference type="EMBL" id="KAK0370354.1"/>
    </source>
</evidence>
<dbReference type="Pfam" id="PF00651">
    <property type="entry name" value="BTB"/>
    <property type="match status" value="1"/>
</dbReference>
<keyword evidence="4" id="KW-1185">Reference proteome</keyword>
<proteinExistence type="predicted"/>